<dbReference type="EMBL" id="JAXIVS010000001">
    <property type="protein sequence ID" value="MDY7225621.1"/>
    <property type="molecule type" value="Genomic_DNA"/>
</dbReference>
<accession>A0ABU5GWP9</accession>
<comment type="caution">
    <text evidence="1">The sequence shown here is derived from an EMBL/GenBank/DDBJ whole genome shotgun (WGS) entry which is preliminary data.</text>
</comment>
<name>A0ABU5GWP9_9BACT</name>
<sequence>MEAARYTVKNEPSERTIYIRMEGFFEEEEMRKFSKVALEATDTYGGQPHLVLADMRGMQIASIEVSKLFGEYIGSARQKGVACCAHLSTSTVQKLQAARLARENSPGDDVTVNVVSIEEAHKLFGEARRRLGFTAR</sequence>
<dbReference type="Proteomes" id="UP001291309">
    <property type="component" value="Unassembled WGS sequence"/>
</dbReference>
<proteinExistence type="predicted"/>
<evidence type="ECO:0000313" key="2">
    <source>
        <dbReference type="Proteomes" id="UP001291309"/>
    </source>
</evidence>
<evidence type="ECO:0000313" key="1">
    <source>
        <dbReference type="EMBL" id="MDY7225621.1"/>
    </source>
</evidence>
<evidence type="ECO:0008006" key="3">
    <source>
        <dbReference type="Google" id="ProtNLM"/>
    </source>
</evidence>
<gene>
    <name evidence="1" type="ORF">SYV04_04470</name>
</gene>
<organism evidence="1 2">
    <name type="scientific">Hyalangium rubrum</name>
    <dbReference type="NCBI Taxonomy" id="3103134"/>
    <lineage>
        <taxon>Bacteria</taxon>
        <taxon>Pseudomonadati</taxon>
        <taxon>Myxococcota</taxon>
        <taxon>Myxococcia</taxon>
        <taxon>Myxococcales</taxon>
        <taxon>Cystobacterineae</taxon>
        <taxon>Archangiaceae</taxon>
        <taxon>Hyalangium</taxon>
    </lineage>
</organism>
<reference evidence="1 2" key="1">
    <citation type="submission" date="2023-12" db="EMBL/GenBank/DDBJ databases">
        <title>the genome sequence of Hyalangium sp. s54d21.</title>
        <authorList>
            <person name="Zhang X."/>
        </authorList>
    </citation>
    <scope>NUCLEOTIDE SEQUENCE [LARGE SCALE GENOMIC DNA]</scope>
    <source>
        <strain evidence="2">s54d21</strain>
    </source>
</reference>
<protein>
    <recommendedName>
        <fullName evidence="3">STAS domain-containing protein</fullName>
    </recommendedName>
</protein>
<keyword evidence="2" id="KW-1185">Reference proteome</keyword>
<dbReference type="RefSeq" id="WP_321544328.1">
    <property type="nucleotide sequence ID" value="NZ_JAXIVS010000001.1"/>
</dbReference>